<name>A0A7K4MR24_9ARCH</name>
<evidence type="ECO:0000313" key="2">
    <source>
        <dbReference type="Proteomes" id="UP000523105"/>
    </source>
</evidence>
<dbReference type="AlphaFoldDB" id="A0A7K4MR24"/>
<sequence length="301" mass="33984">MSGSIIDSRLFSSSFLILMIISMYSCVQDIAQPESENIQILKTTIELDRFENELYLQVETNQQESQEFIKNVFVELTYKGDDIFEYSEEFQLYDNATNGDLIPFNGIYTLLTSADTVILPNVTPEIESITMEQNFKLDGTNSDSLEISVIVYGKSFLLTSSISDIFNITTQSSQNVNLDNSYIELLINTDYMFIDNPSTEECDRTYKDNPNPNSFTSYFEWANGILLDSNTNQFVFSTQIPFRSLNDCGGTGKAIFRFILHDLDTNSEIVAEDIELIIYGCGDDVCESSLEDTSSCPGDCQ</sequence>
<evidence type="ECO:0000313" key="1">
    <source>
        <dbReference type="EMBL" id="NWJ44032.1"/>
    </source>
</evidence>
<proteinExistence type="predicted"/>
<protein>
    <submittedName>
        <fullName evidence="1">Uncharacterized protein</fullName>
    </submittedName>
</protein>
<dbReference type="Proteomes" id="UP000523105">
    <property type="component" value="Unassembled WGS sequence"/>
</dbReference>
<reference evidence="1 2" key="1">
    <citation type="journal article" date="2019" name="Environ. Microbiol.">
        <title>Genomics insights into ecotype formation of ammonia-oxidizing archaea in the deep ocean.</title>
        <authorList>
            <person name="Wang Y."/>
            <person name="Huang J.M."/>
            <person name="Cui G.J."/>
            <person name="Nunoura T."/>
            <person name="Takaki Y."/>
            <person name="Li W.L."/>
            <person name="Li J."/>
            <person name="Gao Z.M."/>
            <person name="Takai K."/>
            <person name="Zhang A.Q."/>
            <person name="Stepanauskas R."/>
        </authorList>
    </citation>
    <scope>NUCLEOTIDE SEQUENCE [LARGE SCALE GENOMIC DNA]</scope>
    <source>
        <strain evidence="1 2">L15b</strain>
    </source>
</reference>
<accession>A0A7K4MR24</accession>
<organism evidence="1 2">
    <name type="scientific">Marine Group I thaumarchaeote</name>
    <dbReference type="NCBI Taxonomy" id="2511932"/>
    <lineage>
        <taxon>Archaea</taxon>
        <taxon>Nitrososphaerota</taxon>
        <taxon>Marine Group I</taxon>
    </lineage>
</organism>
<dbReference type="EMBL" id="JACASV010000093">
    <property type="protein sequence ID" value="NWJ44032.1"/>
    <property type="molecule type" value="Genomic_DNA"/>
</dbReference>
<comment type="caution">
    <text evidence="1">The sequence shown here is derived from an EMBL/GenBank/DDBJ whole genome shotgun (WGS) entry which is preliminary data.</text>
</comment>
<gene>
    <name evidence="1" type="ORF">HX837_07530</name>
</gene>